<reference evidence="3" key="1">
    <citation type="journal article" date="2019" name="Int. J. Syst. Evol. Microbiol.">
        <title>The Global Catalogue of Microorganisms (GCM) 10K type strain sequencing project: providing services to taxonomists for standard genome sequencing and annotation.</title>
        <authorList>
            <consortium name="The Broad Institute Genomics Platform"/>
            <consortium name="The Broad Institute Genome Sequencing Center for Infectious Disease"/>
            <person name="Wu L."/>
            <person name="Ma J."/>
        </authorList>
    </citation>
    <scope>NUCLEOTIDE SEQUENCE [LARGE SCALE GENOMIC DNA]</scope>
    <source>
        <strain evidence="3">TISTR 932</strain>
    </source>
</reference>
<organism evidence="2 3">
    <name type="scientific">Enterococcus camelliae</name>
    <dbReference type="NCBI Taxonomy" id="453959"/>
    <lineage>
        <taxon>Bacteria</taxon>
        <taxon>Bacillati</taxon>
        <taxon>Bacillota</taxon>
        <taxon>Bacilli</taxon>
        <taxon>Lactobacillales</taxon>
        <taxon>Enterococcaceae</taxon>
        <taxon>Enterococcus</taxon>
    </lineage>
</organism>
<evidence type="ECO:0000313" key="3">
    <source>
        <dbReference type="Proteomes" id="UP001597427"/>
    </source>
</evidence>
<proteinExistence type="predicted"/>
<evidence type="ECO:0000313" key="2">
    <source>
        <dbReference type="EMBL" id="MFD2727937.1"/>
    </source>
</evidence>
<protein>
    <submittedName>
        <fullName evidence="2">DUF3991 domain-containing protein</fullName>
    </submittedName>
</protein>
<comment type="caution">
    <text evidence="2">The sequence shown here is derived from an EMBL/GenBank/DDBJ whole genome shotgun (WGS) entry which is preliminary data.</text>
</comment>
<dbReference type="Proteomes" id="UP001597427">
    <property type="component" value="Unassembled WGS sequence"/>
</dbReference>
<keyword evidence="3" id="KW-1185">Reference proteome</keyword>
<evidence type="ECO:0000259" key="1">
    <source>
        <dbReference type="Pfam" id="PF13154"/>
    </source>
</evidence>
<dbReference type="RefSeq" id="WP_379978858.1">
    <property type="nucleotide sequence ID" value="NZ_JBHUMO010000002.1"/>
</dbReference>
<sequence>MIQYLMAMYDMTKEQARIKVSQDLKGGKIESVQKEQEYLESFSYTEEEQPTTFQAHRYLVKERKLPNRIVKKFIENGLIRESVYQEVIFKWKKNQCVVGYSKQGTVKLTKEQQKRYRTERTYFKYIAPTTEEDTYGGFNYLVGQPKNIYFFESAIDLLSYYTLYESELHSIGDFWLVSYEGLGAGKKNC</sequence>
<gene>
    <name evidence="2" type="ORF">ACFSR0_00575</name>
</gene>
<dbReference type="Pfam" id="PF13154">
    <property type="entry name" value="DUF3991"/>
    <property type="match status" value="1"/>
</dbReference>
<accession>A0ABW5TFZ3</accession>
<feature type="domain" description="DUF3991" evidence="1">
    <location>
        <begin position="57"/>
        <end position="115"/>
    </location>
</feature>
<name>A0ABW5TFZ3_9ENTE</name>
<dbReference type="InterPro" id="IPR025054">
    <property type="entry name" value="DUF3991"/>
</dbReference>
<dbReference type="EMBL" id="JBHUMO010000002">
    <property type="protein sequence ID" value="MFD2727937.1"/>
    <property type="molecule type" value="Genomic_DNA"/>
</dbReference>